<reference evidence="3 4" key="1">
    <citation type="submission" date="2014-12" db="EMBL/GenBank/DDBJ databases">
        <title>Draft genome sequences of 10 type strains of Lactococcus.</title>
        <authorList>
            <person name="Sun Z."/>
            <person name="Zhong Z."/>
            <person name="Liu W."/>
            <person name="Zhang W."/>
            <person name="Zhang H."/>
        </authorList>
    </citation>
    <scope>NUCLEOTIDE SEQUENCE [LARGE SCALE GENOMIC DNA]</scope>
    <source>
        <strain evidence="3 4">DSM 20686</strain>
    </source>
</reference>
<sequence>MAAKPKKYFDIKTANKNGSFNIAADSIAPDLFKRKFRNLIFVEKCFYLSIVFSVIMLSIAMVYVRTKIIEVEQDTLDIQSKVSDKQDQIKTYDQKINELMGSDRVTKQANDNGIKSNPNNVMKASE</sequence>
<evidence type="ECO:0000256" key="2">
    <source>
        <dbReference type="SAM" id="Phobius"/>
    </source>
</evidence>
<dbReference type="GO" id="GO:0051301">
    <property type="term" value="P:cell division"/>
    <property type="evidence" value="ECO:0007669"/>
    <property type="project" value="UniProtKB-KW"/>
</dbReference>
<proteinExistence type="predicted"/>
<gene>
    <name evidence="3" type="ORF">RU87_GL000501</name>
</gene>
<dbReference type="OrthoDB" id="2243624at2"/>
<evidence type="ECO:0000256" key="1">
    <source>
        <dbReference type="SAM" id="MobiDB-lite"/>
    </source>
</evidence>
<evidence type="ECO:0000313" key="3">
    <source>
        <dbReference type="EMBL" id="PCS05584.1"/>
    </source>
</evidence>
<protein>
    <submittedName>
        <fullName evidence="3">Cell division protein FtsL</fullName>
    </submittedName>
</protein>
<keyword evidence="2" id="KW-0472">Membrane</keyword>
<dbReference type="STRING" id="1348632.GCA_001591745_01726"/>
<dbReference type="Proteomes" id="UP000242246">
    <property type="component" value="Unassembled WGS sequence"/>
</dbReference>
<keyword evidence="2" id="KW-1133">Transmembrane helix</keyword>
<evidence type="ECO:0000313" key="4">
    <source>
        <dbReference type="Proteomes" id="UP000242246"/>
    </source>
</evidence>
<keyword evidence="3" id="KW-0131">Cell cycle</keyword>
<keyword evidence="4" id="KW-1185">Reference proteome</keyword>
<comment type="caution">
    <text evidence="3">The sequence shown here is derived from an EMBL/GenBank/DDBJ whole genome shotgun (WGS) entry which is preliminary data.</text>
</comment>
<dbReference type="AlphaFoldDB" id="A0A2A5RWL2"/>
<keyword evidence="2" id="KW-0812">Transmembrane</keyword>
<organism evidence="3 4">
    <name type="scientific">Pseudolactococcus plantarum</name>
    <dbReference type="NCBI Taxonomy" id="1365"/>
    <lineage>
        <taxon>Bacteria</taxon>
        <taxon>Bacillati</taxon>
        <taxon>Bacillota</taxon>
        <taxon>Bacilli</taxon>
        <taxon>Lactobacillales</taxon>
        <taxon>Streptococcaceae</taxon>
        <taxon>Pseudolactococcus</taxon>
    </lineage>
</organism>
<dbReference type="RefSeq" id="WP_068164631.1">
    <property type="nucleotide sequence ID" value="NZ_JXJX01000013.1"/>
</dbReference>
<accession>A0A2A5RWL2</accession>
<feature type="region of interest" description="Disordered" evidence="1">
    <location>
        <begin position="107"/>
        <end position="126"/>
    </location>
</feature>
<dbReference type="EMBL" id="JXJX01000013">
    <property type="protein sequence ID" value="PCS05584.1"/>
    <property type="molecule type" value="Genomic_DNA"/>
</dbReference>
<keyword evidence="3" id="KW-0132">Cell division</keyword>
<feature type="transmembrane region" description="Helical" evidence="2">
    <location>
        <begin position="45"/>
        <end position="64"/>
    </location>
</feature>
<name>A0A2A5RWL2_9LACT</name>